<evidence type="ECO:0000313" key="2">
    <source>
        <dbReference type="Proteomes" id="UP001209540"/>
    </source>
</evidence>
<proteinExistence type="predicted"/>
<dbReference type="AlphaFoldDB" id="A0AAD5JXL4"/>
<dbReference type="Gene3D" id="1.20.58.80">
    <property type="entry name" value="Phosphotransferase system, lactose/cellobiose-type IIA subunit"/>
    <property type="match status" value="1"/>
</dbReference>
<protein>
    <submittedName>
        <fullName evidence="1">Uncharacterized protein</fullName>
    </submittedName>
</protein>
<dbReference type="Proteomes" id="UP001209540">
    <property type="component" value="Unassembled WGS sequence"/>
</dbReference>
<organism evidence="1 2">
    <name type="scientific">Phascolomyces articulosus</name>
    <dbReference type="NCBI Taxonomy" id="60185"/>
    <lineage>
        <taxon>Eukaryota</taxon>
        <taxon>Fungi</taxon>
        <taxon>Fungi incertae sedis</taxon>
        <taxon>Mucoromycota</taxon>
        <taxon>Mucoromycotina</taxon>
        <taxon>Mucoromycetes</taxon>
        <taxon>Mucorales</taxon>
        <taxon>Lichtheimiaceae</taxon>
        <taxon>Phascolomyces</taxon>
    </lineage>
</organism>
<sequence length="186" mass="20939">MINTTLISQSMTLIQIAAEMQSSRQMAMALDLYMVALDKMMTALPLDTDTNAKRSLRDKLKEIKERYDLDHDHEEDIQYTISESIIHAAIACAVALKKSPIPDMVTSVLNYAVSSIHSIDKMLNVRERSWHLVSCGVTKLTQVDQHYQIHQMVTSAVYTSAMAIFKAGIAYTETPSYSEAKKHKTL</sequence>
<dbReference type="EMBL" id="JAIXMP010000018">
    <property type="protein sequence ID" value="KAI9258928.1"/>
    <property type="molecule type" value="Genomic_DNA"/>
</dbReference>
<comment type="caution">
    <text evidence="1">The sequence shown here is derived from an EMBL/GenBank/DDBJ whole genome shotgun (WGS) entry which is preliminary data.</text>
</comment>
<dbReference type="InterPro" id="IPR036181">
    <property type="entry name" value="MIT_dom_sf"/>
</dbReference>
<accession>A0AAD5JXL4</accession>
<reference evidence="1" key="1">
    <citation type="journal article" date="2022" name="IScience">
        <title>Evolution of zygomycete secretomes and the origins of terrestrial fungal ecologies.</title>
        <authorList>
            <person name="Chang Y."/>
            <person name="Wang Y."/>
            <person name="Mondo S."/>
            <person name="Ahrendt S."/>
            <person name="Andreopoulos W."/>
            <person name="Barry K."/>
            <person name="Beard J."/>
            <person name="Benny G.L."/>
            <person name="Blankenship S."/>
            <person name="Bonito G."/>
            <person name="Cuomo C."/>
            <person name="Desiro A."/>
            <person name="Gervers K.A."/>
            <person name="Hundley H."/>
            <person name="Kuo A."/>
            <person name="LaButti K."/>
            <person name="Lang B.F."/>
            <person name="Lipzen A."/>
            <person name="O'Donnell K."/>
            <person name="Pangilinan J."/>
            <person name="Reynolds N."/>
            <person name="Sandor L."/>
            <person name="Smith M.E."/>
            <person name="Tsang A."/>
            <person name="Grigoriev I.V."/>
            <person name="Stajich J.E."/>
            <person name="Spatafora J.W."/>
        </authorList>
    </citation>
    <scope>NUCLEOTIDE SEQUENCE</scope>
    <source>
        <strain evidence="1">RSA 2281</strain>
    </source>
</reference>
<gene>
    <name evidence="1" type="ORF">BDA99DRAFT_440517</name>
</gene>
<keyword evidence="2" id="KW-1185">Reference proteome</keyword>
<dbReference type="SUPFAM" id="SSF116846">
    <property type="entry name" value="MIT domain"/>
    <property type="match status" value="1"/>
</dbReference>
<reference evidence="1" key="2">
    <citation type="submission" date="2023-02" db="EMBL/GenBank/DDBJ databases">
        <authorList>
            <consortium name="DOE Joint Genome Institute"/>
            <person name="Mondo S.J."/>
            <person name="Chang Y."/>
            <person name="Wang Y."/>
            <person name="Ahrendt S."/>
            <person name="Andreopoulos W."/>
            <person name="Barry K."/>
            <person name="Beard J."/>
            <person name="Benny G.L."/>
            <person name="Blankenship S."/>
            <person name="Bonito G."/>
            <person name="Cuomo C."/>
            <person name="Desiro A."/>
            <person name="Gervers K.A."/>
            <person name="Hundley H."/>
            <person name="Kuo A."/>
            <person name="LaButti K."/>
            <person name="Lang B.F."/>
            <person name="Lipzen A."/>
            <person name="O'Donnell K."/>
            <person name="Pangilinan J."/>
            <person name="Reynolds N."/>
            <person name="Sandor L."/>
            <person name="Smith M.W."/>
            <person name="Tsang A."/>
            <person name="Grigoriev I.V."/>
            <person name="Stajich J.E."/>
            <person name="Spatafora J.W."/>
        </authorList>
    </citation>
    <scope>NUCLEOTIDE SEQUENCE</scope>
    <source>
        <strain evidence="1">RSA 2281</strain>
    </source>
</reference>
<evidence type="ECO:0000313" key="1">
    <source>
        <dbReference type="EMBL" id="KAI9258928.1"/>
    </source>
</evidence>
<name>A0AAD5JXL4_9FUNG</name>